<dbReference type="Gene3D" id="1.10.10.60">
    <property type="entry name" value="Homeodomain-like"/>
    <property type="match status" value="2"/>
</dbReference>
<dbReference type="RefSeq" id="WP_283345471.1">
    <property type="nucleotide sequence ID" value="NZ_JASHIF010000014.1"/>
</dbReference>
<proteinExistence type="predicted"/>
<organism evidence="5 6">
    <name type="scientific">Flectobacillus roseus</name>
    <dbReference type="NCBI Taxonomy" id="502259"/>
    <lineage>
        <taxon>Bacteria</taxon>
        <taxon>Pseudomonadati</taxon>
        <taxon>Bacteroidota</taxon>
        <taxon>Cytophagia</taxon>
        <taxon>Cytophagales</taxon>
        <taxon>Flectobacillaceae</taxon>
        <taxon>Flectobacillus</taxon>
    </lineage>
</organism>
<dbReference type="InterPro" id="IPR020449">
    <property type="entry name" value="Tscrpt_reg_AraC-type_HTH"/>
</dbReference>
<dbReference type="PANTHER" id="PTHR43280">
    <property type="entry name" value="ARAC-FAMILY TRANSCRIPTIONAL REGULATOR"/>
    <property type="match status" value="1"/>
</dbReference>
<evidence type="ECO:0000259" key="4">
    <source>
        <dbReference type="PROSITE" id="PS01124"/>
    </source>
</evidence>
<accession>A0ABT6YBG6</accession>
<sequence length="305" mass="35495">MDKLTHYRSVSELHEKSGYPPPANPLISLMTCKELMSYSLGESRFTGDFYMIALKKIKSGYVLYGKTKYDHENGSMVFMKPRQIIEVSNVQFAEKGFVIFVHEDYLSGHTLHNLIKQYGYFEYEINEALHISPAEEKIMWELYDKIRTEYDQNQDEFSQEIILSHIDSMLKYSDRFYKRQFIDRSSNVSGTTVKKFQDILNTYFQKGFHKDSGLPTVNYLANELFLSTRYLSDVLKQETGMTALEHIHIYLIKEAKNLLLSANANISQIAYELGFESPSYFTRLFKKVVGQTPGQYKEHHIAVAK</sequence>
<keyword evidence="2" id="KW-0238">DNA-binding</keyword>
<comment type="caution">
    <text evidence="5">The sequence shown here is derived from an EMBL/GenBank/DDBJ whole genome shotgun (WGS) entry which is preliminary data.</text>
</comment>
<dbReference type="SMART" id="SM00342">
    <property type="entry name" value="HTH_ARAC"/>
    <property type="match status" value="1"/>
</dbReference>
<name>A0ABT6YBG6_9BACT</name>
<evidence type="ECO:0000313" key="5">
    <source>
        <dbReference type="EMBL" id="MDI9860900.1"/>
    </source>
</evidence>
<feature type="domain" description="HTH araC/xylS-type" evidence="4">
    <location>
        <begin position="198"/>
        <end position="299"/>
    </location>
</feature>
<reference evidence="5 6" key="1">
    <citation type="submission" date="2023-05" db="EMBL/GenBank/DDBJ databases">
        <title>Novel species of genus Flectobacillus isolated from stream in China.</title>
        <authorList>
            <person name="Lu H."/>
        </authorList>
    </citation>
    <scope>NUCLEOTIDE SEQUENCE [LARGE SCALE GENOMIC DNA]</scope>
    <source>
        <strain evidence="5 6">KCTC 42575</strain>
    </source>
</reference>
<keyword evidence="1" id="KW-0805">Transcription regulation</keyword>
<protein>
    <submittedName>
        <fullName evidence="5">Helix-turn-helix transcriptional regulator</fullName>
    </submittedName>
</protein>
<evidence type="ECO:0000256" key="1">
    <source>
        <dbReference type="ARBA" id="ARBA00023015"/>
    </source>
</evidence>
<dbReference type="PANTHER" id="PTHR43280:SF32">
    <property type="entry name" value="TRANSCRIPTIONAL REGULATORY PROTEIN"/>
    <property type="match status" value="1"/>
</dbReference>
<dbReference type="InterPro" id="IPR018060">
    <property type="entry name" value="HTH_AraC"/>
</dbReference>
<dbReference type="InterPro" id="IPR009057">
    <property type="entry name" value="Homeodomain-like_sf"/>
</dbReference>
<dbReference type="Pfam" id="PF12833">
    <property type="entry name" value="HTH_18"/>
    <property type="match status" value="1"/>
</dbReference>
<keyword evidence="3" id="KW-0804">Transcription</keyword>
<evidence type="ECO:0000256" key="2">
    <source>
        <dbReference type="ARBA" id="ARBA00023125"/>
    </source>
</evidence>
<evidence type="ECO:0000256" key="3">
    <source>
        <dbReference type="ARBA" id="ARBA00023163"/>
    </source>
</evidence>
<evidence type="ECO:0000313" key="6">
    <source>
        <dbReference type="Proteomes" id="UP001236507"/>
    </source>
</evidence>
<keyword evidence="6" id="KW-1185">Reference proteome</keyword>
<dbReference type="Proteomes" id="UP001236507">
    <property type="component" value="Unassembled WGS sequence"/>
</dbReference>
<dbReference type="PROSITE" id="PS01124">
    <property type="entry name" value="HTH_ARAC_FAMILY_2"/>
    <property type="match status" value="1"/>
</dbReference>
<dbReference type="SUPFAM" id="SSF46689">
    <property type="entry name" value="Homeodomain-like"/>
    <property type="match status" value="1"/>
</dbReference>
<gene>
    <name evidence="5" type="ORF">QM524_16910</name>
</gene>
<dbReference type="PRINTS" id="PR00032">
    <property type="entry name" value="HTHARAC"/>
</dbReference>
<dbReference type="EMBL" id="JASHIF010000014">
    <property type="protein sequence ID" value="MDI9860900.1"/>
    <property type="molecule type" value="Genomic_DNA"/>
</dbReference>